<feature type="transmembrane region" description="Helical" evidence="6">
    <location>
        <begin position="280"/>
        <end position="300"/>
    </location>
</feature>
<evidence type="ECO:0000256" key="1">
    <source>
        <dbReference type="ARBA" id="ARBA00004141"/>
    </source>
</evidence>
<name>A0A7S2EDY0_9STRA</name>
<evidence type="ECO:0000256" key="3">
    <source>
        <dbReference type="ARBA" id="ARBA00022989"/>
    </source>
</evidence>
<keyword evidence="4 6" id="KW-0472">Membrane</keyword>
<dbReference type="GO" id="GO:0005886">
    <property type="term" value="C:plasma membrane"/>
    <property type="evidence" value="ECO:0007669"/>
    <property type="project" value="TreeGrafter"/>
</dbReference>
<feature type="transmembrane region" description="Helical" evidence="6">
    <location>
        <begin position="49"/>
        <end position="71"/>
    </location>
</feature>
<dbReference type="PANTHER" id="PTHR23112:SF0">
    <property type="entry name" value="TRANSMEMBRANE PROTEIN 116"/>
    <property type="match status" value="1"/>
</dbReference>
<feature type="transmembrane region" description="Helical" evidence="6">
    <location>
        <begin position="134"/>
        <end position="151"/>
    </location>
</feature>
<evidence type="ECO:0000256" key="5">
    <source>
        <dbReference type="SAM" id="MobiDB-lite"/>
    </source>
</evidence>
<accession>A0A7S2EDY0</accession>
<feature type="transmembrane region" description="Helical" evidence="6">
    <location>
        <begin position="20"/>
        <end position="37"/>
    </location>
</feature>
<gene>
    <name evidence="7" type="ORF">DBRI1063_LOCUS11505</name>
</gene>
<dbReference type="EMBL" id="HBGN01018006">
    <property type="protein sequence ID" value="CAD9330841.1"/>
    <property type="molecule type" value="Transcribed_RNA"/>
</dbReference>
<evidence type="ECO:0000313" key="7">
    <source>
        <dbReference type="EMBL" id="CAD9330841.1"/>
    </source>
</evidence>
<comment type="subcellular location">
    <subcellularLocation>
        <location evidence="1">Membrane</location>
        <topology evidence="1">Multi-pass membrane protein</topology>
    </subcellularLocation>
</comment>
<dbReference type="AlphaFoldDB" id="A0A7S2EDY0"/>
<feature type="transmembrane region" description="Helical" evidence="6">
    <location>
        <begin position="105"/>
        <end position="122"/>
    </location>
</feature>
<evidence type="ECO:0000256" key="6">
    <source>
        <dbReference type="SAM" id="Phobius"/>
    </source>
</evidence>
<proteinExistence type="predicted"/>
<dbReference type="SUPFAM" id="SSF81321">
    <property type="entry name" value="Family A G protein-coupled receptor-like"/>
    <property type="match status" value="1"/>
</dbReference>
<evidence type="ECO:0008006" key="8">
    <source>
        <dbReference type="Google" id="ProtNLM"/>
    </source>
</evidence>
<evidence type="ECO:0000256" key="4">
    <source>
        <dbReference type="ARBA" id="ARBA00023136"/>
    </source>
</evidence>
<sequence length="405" mass="45021">MFPLPNDTQQRAIAYAPKPLAALSFLSGCYVIHHILVQKPEKLKRMYHRLVLVMNICVMIYAITDFIGTWAMPVGTPYRIGAAGNQATCTAQGFISSVFYLTVPYYYSSLSIYSCFAVLNSFKEEKYRHIEKWLHFGAICTSLPIVIFFAAREGINPSVVVCRPQEYPFGCDKDPNVPCQRGGDDLSTVFFNIYGGIYISITLIIPPAALLFLYVSIKKANRDTNKNVGKKKVIDKFRKAALKDLSAQSGLYLLSFWSTQIVNYSLFICKITTANCSYDLAIAAASFSSIQGVVLMLVYFRLEAKKDVPLGAAPLGYQDDAAFKANLTVESIREAAKNVGQRRKSSASASSGRRYSFHIFDGEADESSPWAQFLNPDDDSKDDVMDSSPDIKEEITSETNDDSPL</sequence>
<dbReference type="GO" id="GO:0004930">
    <property type="term" value="F:G protein-coupled receptor activity"/>
    <property type="evidence" value="ECO:0007669"/>
    <property type="project" value="TreeGrafter"/>
</dbReference>
<dbReference type="GO" id="GO:0007189">
    <property type="term" value="P:adenylate cyclase-activating G protein-coupled receptor signaling pathway"/>
    <property type="evidence" value="ECO:0007669"/>
    <property type="project" value="TreeGrafter"/>
</dbReference>
<dbReference type="Gene3D" id="1.20.1070.10">
    <property type="entry name" value="Rhodopsin 7-helix transmembrane proteins"/>
    <property type="match status" value="1"/>
</dbReference>
<reference evidence="7" key="1">
    <citation type="submission" date="2021-01" db="EMBL/GenBank/DDBJ databases">
        <authorList>
            <person name="Corre E."/>
            <person name="Pelletier E."/>
            <person name="Niang G."/>
            <person name="Scheremetjew M."/>
            <person name="Finn R."/>
            <person name="Kale V."/>
            <person name="Holt S."/>
            <person name="Cochrane G."/>
            <person name="Meng A."/>
            <person name="Brown T."/>
            <person name="Cohen L."/>
        </authorList>
    </citation>
    <scope>NUCLEOTIDE SEQUENCE</scope>
    <source>
        <strain evidence="7">Pop2</strain>
    </source>
</reference>
<feature type="region of interest" description="Disordered" evidence="5">
    <location>
        <begin position="368"/>
        <end position="405"/>
    </location>
</feature>
<feature type="transmembrane region" description="Helical" evidence="6">
    <location>
        <begin position="193"/>
        <end position="217"/>
    </location>
</feature>
<keyword evidence="3 6" id="KW-1133">Transmembrane helix</keyword>
<dbReference type="PANTHER" id="PTHR23112">
    <property type="entry name" value="G PROTEIN-COUPLED RECEPTOR 157-RELATED"/>
    <property type="match status" value="1"/>
</dbReference>
<evidence type="ECO:0000256" key="2">
    <source>
        <dbReference type="ARBA" id="ARBA00022692"/>
    </source>
</evidence>
<organism evidence="7">
    <name type="scientific">Ditylum brightwellii</name>
    <dbReference type="NCBI Taxonomy" id="49249"/>
    <lineage>
        <taxon>Eukaryota</taxon>
        <taxon>Sar</taxon>
        <taxon>Stramenopiles</taxon>
        <taxon>Ochrophyta</taxon>
        <taxon>Bacillariophyta</taxon>
        <taxon>Mediophyceae</taxon>
        <taxon>Lithodesmiophycidae</taxon>
        <taxon>Lithodesmiales</taxon>
        <taxon>Lithodesmiaceae</taxon>
        <taxon>Ditylum</taxon>
    </lineage>
</organism>
<keyword evidence="2 6" id="KW-0812">Transmembrane</keyword>
<protein>
    <recommendedName>
        <fullName evidence="8">G-protein coupled receptors family 1 profile domain-containing protein</fullName>
    </recommendedName>
</protein>